<name>A0A2T3KMM4_9GAMM</name>
<dbReference type="AlphaFoldDB" id="A0A2T3KMM4"/>
<accession>A0A2T3KMM4</accession>
<evidence type="ECO:0000313" key="2">
    <source>
        <dbReference type="Proteomes" id="UP000241426"/>
    </source>
</evidence>
<proteinExistence type="predicted"/>
<evidence type="ECO:0000313" key="1">
    <source>
        <dbReference type="EMBL" id="PSV01038.1"/>
    </source>
</evidence>
<reference evidence="1 2" key="1">
    <citation type="submission" date="2018-01" db="EMBL/GenBank/DDBJ databases">
        <title>Whole genome sequencing of Histamine producing bacteria.</title>
        <authorList>
            <person name="Butler K."/>
        </authorList>
    </citation>
    <scope>NUCLEOTIDE SEQUENCE [LARGE SCALE GENOMIC DNA]</scope>
    <source>
        <strain evidence="1 2">FS-7.2</strain>
    </source>
</reference>
<organism evidence="1 2">
    <name type="scientific">Photobacterium kishitanii</name>
    <dbReference type="NCBI Taxonomy" id="318456"/>
    <lineage>
        <taxon>Bacteria</taxon>
        <taxon>Pseudomonadati</taxon>
        <taxon>Pseudomonadota</taxon>
        <taxon>Gammaproteobacteria</taxon>
        <taxon>Vibrionales</taxon>
        <taxon>Vibrionaceae</taxon>
        <taxon>Photobacterium</taxon>
    </lineage>
</organism>
<protein>
    <submittedName>
        <fullName evidence="1">Uncharacterized protein</fullName>
    </submittedName>
</protein>
<sequence>MKLILDGKTVLQLAITVASSLFCTNTFAGLESFGSDQHLVKIDVVEYLEHKPNKASPYEFVSQRKIYSRSVDISDKRPFSGEQIGTITYTDKVHCLIRPMSKRSAKEDESVTLVGIKVSGDVVNNLLNVGVNYRTLAGFKELEYCDGRPRKTPIISEFSVNSGAKITDIGNTPTVLATSRNTVENLNFNRTGKLTTDGSSDRITMEVLLSSSFY</sequence>
<gene>
    <name evidence="1" type="ORF">C9J27_03140</name>
</gene>
<dbReference type="EMBL" id="PYNF01000002">
    <property type="protein sequence ID" value="PSV01038.1"/>
    <property type="molecule type" value="Genomic_DNA"/>
</dbReference>
<dbReference type="Proteomes" id="UP000241426">
    <property type="component" value="Unassembled WGS sequence"/>
</dbReference>
<dbReference type="RefSeq" id="WP_107288766.1">
    <property type="nucleotide sequence ID" value="NZ_PYNF01000002.1"/>
</dbReference>
<comment type="caution">
    <text evidence="1">The sequence shown here is derived from an EMBL/GenBank/DDBJ whole genome shotgun (WGS) entry which is preliminary data.</text>
</comment>